<organism evidence="2 3">
    <name type="scientific">Calypte anna</name>
    <name type="common">Anna's hummingbird</name>
    <name type="synonym">Archilochus anna</name>
    <dbReference type="NCBI Taxonomy" id="9244"/>
    <lineage>
        <taxon>Eukaryota</taxon>
        <taxon>Metazoa</taxon>
        <taxon>Chordata</taxon>
        <taxon>Craniata</taxon>
        <taxon>Vertebrata</taxon>
        <taxon>Euteleostomi</taxon>
        <taxon>Archelosauria</taxon>
        <taxon>Archosauria</taxon>
        <taxon>Dinosauria</taxon>
        <taxon>Saurischia</taxon>
        <taxon>Theropoda</taxon>
        <taxon>Coelurosauria</taxon>
        <taxon>Aves</taxon>
        <taxon>Neognathae</taxon>
        <taxon>Neoaves</taxon>
        <taxon>Strisores</taxon>
        <taxon>Apodiformes</taxon>
        <taxon>Trochilidae</taxon>
        <taxon>Calypte</taxon>
    </lineage>
</organism>
<reference evidence="2 3" key="1">
    <citation type="submission" date="2014-04" db="EMBL/GenBank/DDBJ databases">
        <title>Genome evolution of avian class.</title>
        <authorList>
            <person name="Zhang G."/>
            <person name="Li C."/>
        </authorList>
    </citation>
    <scope>NUCLEOTIDE SEQUENCE [LARGE SCALE GENOMIC DNA]</scope>
    <source>
        <strain evidence="2">BGI_N300</strain>
    </source>
</reference>
<feature type="compositionally biased region" description="Basic and acidic residues" evidence="1">
    <location>
        <begin position="120"/>
        <end position="132"/>
    </location>
</feature>
<feature type="region of interest" description="Disordered" evidence="1">
    <location>
        <begin position="97"/>
        <end position="195"/>
    </location>
</feature>
<dbReference type="STRING" id="9244.A0A091IH90"/>
<dbReference type="GO" id="GO:0000132">
    <property type="term" value="P:establishment of mitotic spindle orientation"/>
    <property type="evidence" value="ECO:0007669"/>
    <property type="project" value="TreeGrafter"/>
</dbReference>
<evidence type="ECO:0000313" key="2">
    <source>
        <dbReference type="EMBL" id="KFP07959.1"/>
    </source>
</evidence>
<feature type="non-terminal residue" evidence="2">
    <location>
        <position position="195"/>
    </location>
</feature>
<dbReference type="InterPro" id="IPR039269">
    <property type="entry name" value="ANKFN1"/>
</dbReference>
<name>A0A091IH90_CALAN</name>
<dbReference type="PANTHER" id="PTHR21437">
    <property type="entry name" value="WIDE AWAKE"/>
    <property type="match status" value="1"/>
</dbReference>
<evidence type="ECO:0000313" key="3">
    <source>
        <dbReference type="Proteomes" id="UP000054308"/>
    </source>
</evidence>
<dbReference type="PANTHER" id="PTHR21437:SF2">
    <property type="entry name" value="ANKYRIN REPEAT AND FIBRONECTIN TYPE-III DOMAIN-CONTAINING PROTEIN 1-LIKE"/>
    <property type="match status" value="1"/>
</dbReference>
<dbReference type="Proteomes" id="UP000054308">
    <property type="component" value="Unassembled WGS sequence"/>
</dbReference>
<feature type="compositionally biased region" description="Basic and acidic residues" evidence="1">
    <location>
        <begin position="180"/>
        <end position="195"/>
    </location>
</feature>
<protein>
    <submittedName>
        <fullName evidence="2">Uncharacterized protein</fullName>
    </submittedName>
</protein>
<accession>A0A091IH90</accession>
<dbReference type="AlphaFoldDB" id="A0A091IH90"/>
<feature type="non-terminal residue" evidence="2">
    <location>
        <position position="1"/>
    </location>
</feature>
<dbReference type="GO" id="GO:0005819">
    <property type="term" value="C:spindle"/>
    <property type="evidence" value="ECO:0007669"/>
    <property type="project" value="TreeGrafter"/>
</dbReference>
<gene>
    <name evidence="2" type="ORF">N300_06868</name>
</gene>
<proteinExistence type="predicted"/>
<evidence type="ECO:0000256" key="1">
    <source>
        <dbReference type="SAM" id="MobiDB-lite"/>
    </source>
</evidence>
<dbReference type="EMBL" id="KL218765">
    <property type="protein sequence ID" value="KFP07959.1"/>
    <property type="molecule type" value="Genomic_DNA"/>
</dbReference>
<dbReference type="GO" id="GO:0061172">
    <property type="term" value="P:regulation of establishment of bipolar cell polarity"/>
    <property type="evidence" value="ECO:0007669"/>
    <property type="project" value="TreeGrafter"/>
</dbReference>
<sequence length="195" mass="21952">VHFFTYDREFITQYCQVSALLELESLLSQQSLREAFSDAELSSAKQRHQQVQDYIQQMEEIWREMRWIMDALQHARYKQPSCGVSLSGFLSEAGGAMKEKTQSTSSHLDYLPSPAPSPETSRKLNSDSHGLSDEEGSSEVFLATDSDYDSSRAQSPKELDLLYSSSSTGPECCSRRASRALRDSAPDVLQTHELK</sequence>
<keyword evidence="3" id="KW-1185">Reference proteome</keyword>